<dbReference type="Gene3D" id="3.10.100.10">
    <property type="entry name" value="Mannose-Binding Protein A, subunit A"/>
    <property type="match status" value="1"/>
</dbReference>
<dbReference type="SUPFAM" id="SSF56436">
    <property type="entry name" value="C-type lectin-like"/>
    <property type="match status" value="1"/>
</dbReference>
<dbReference type="PANTHER" id="PTHR45784:SF3">
    <property type="entry name" value="C-TYPE LECTIN DOMAIN FAMILY 4 MEMBER K-LIKE-RELATED"/>
    <property type="match status" value="1"/>
</dbReference>
<dbReference type="Pfam" id="PF00059">
    <property type="entry name" value="Lectin_C"/>
    <property type="match status" value="1"/>
</dbReference>
<feature type="domain" description="C-type lectin" evidence="1">
    <location>
        <begin position="10"/>
        <end position="101"/>
    </location>
</feature>
<dbReference type="AlphaFoldDB" id="A0ABD0NCX8"/>
<protein>
    <recommendedName>
        <fullName evidence="1">C-type lectin domain-containing protein</fullName>
    </recommendedName>
</protein>
<organism evidence="2 3">
    <name type="scientific">Cirrhinus mrigala</name>
    <name type="common">Mrigala</name>
    <dbReference type="NCBI Taxonomy" id="683832"/>
    <lineage>
        <taxon>Eukaryota</taxon>
        <taxon>Metazoa</taxon>
        <taxon>Chordata</taxon>
        <taxon>Craniata</taxon>
        <taxon>Vertebrata</taxon>
        <taxon>Euteleostomi</taxon>
        <taxon>Actinopterygii</taxon>
        <taxon>Neopterygii</taxon>
        <taxon>Teleostei</taxon>
        <taxon>Ostariophysi</taxon>
        <taxon>Cypriniformes</taxon>
        <taxon>Cyprinidae</taxon>
        <taxon>Labeoninae</taxon>
        <taxon>Labeonini</taxon>
        <taxon>Cirrhinus</taxon>
    </lineage>
</organism>
<dbReference type="CDD" id="cd00037">
    <property type="entry name" value="CLECT"/>
    <property type="match status" value="1"/>
</dbReference>
<accession>A0ABD0NCX8</accession>
<feature type="non-terminal residue" evidence="2">
    <location>
        <position position="1"/>
    </location>
</feature>
<dbReference type="PROSITE" id="PS50041">
    <property type="entry name" value="C_TYPE_LECTIN_2"/>
    <property type="match status" value="1"/>
</dbReference>
<evidence type="ECO:0000313" key="2">
    <source>
        <dbReference type="EMBL" id="KAL0159370.1"/>
    </source>
</evidence>
<dbReference type="InterPro" id="IPR001304">
    <property type="entry name" value="C-type_lectin-like"/>
</dbReference>
<dbReference type="Proteomes" id="UP001529510">
    <property type="component" value="Unassembled WGS sequence"/>
</dbReference>
<dbReference type="EMBL" id="JAMKFB020000022">
    <property type="protein sequence ID" value="KAL0159370.1"/>
    <property type="molecule type" value="Genomic_DNA"/>
</dbReference>
<proteinExistence type="predicted"/>
<keyword evidence="3" id="KW-1185">Reference proteome</keyword>
<gene>
    <name evidence="2" type="ORF">M9458_043095</name>
</gene>
<dbReference type="InterPro" id="IPR016186">
    <property type="entry name" value="C-type_lectin-like/link_sf"/>
</dbReference>
<dbReference type="PANTHER" id="PTHR45784">
    <property type="entry name" value="C-TYPE LECTIN DOMAIN FAMILY 20 MEMBER A-RELATED"/>
    <property type="match status" value="1"/>
</dbReference>
<evidence type="ECO:0000313" key="3">
    <source>
        <dbReference type="Proteomes" id="UP001529510"/>
    </source>
</evidence>
<sequence length="104" mass="11871">KLIVINKNLTWPEALKYCRENHMDLIQHDVMNVVKRATTAAVWLGLRHSCILGIWFWVSGQTVCYQNWDPGNGISEEGCEDTARSGAVQLAETDKLNFICSRYK</sequence>
<comment type="caution">
    <text evidence="2">The sequence shown here is derived from an EMBL/GenBank/DDBJ whole genome shotgun (WGS) entry which is preliminary data.</text>
</comment>
<name>A0ABD0NCX8_CIRMR</name>
<dbReference type="InterPro" id="IPR016187">
    <property type="entry name" value="CTDL_fold"/>
</dbReference>
<reference evidence="2 3" key="1">
    <citation type="submission" date="2024-05" db="EMBL/GenBank/DDBJ databases">
        <title>Genome sequencing and assembly of Indian major carp, Cirrhinus mrigala (Hamilton, 1822).</title>
        <authorList>
            <person name="Mohindra V."/>
            <person name="Chowdhury L.M."/>
            <person name="Lal K."/>
            <person name="Jena J.K."/>
        </authorList>
    </citation>
    <scope>NUCLEOTIDE SEQUENCE [LARGE SCALE GENOMIC DNA]</scope>
    <source>
        <strain evidence="2">CM1030</strain>
        <tissue evidence="2">Blood</tissue>
    </source>
</reference>
<evidence type="ECO:0000259" key="1">
    <source>
        <dbReference type="PROSITE" id="PS50041"/>
    </source>
</evidence>